<accession>A0ABN1BFB1</accession>
<proteinExistence type="predicted"/>
<gene>
    <name evidence="1" type="ORF">GCM10008986_24500</name>
</gene>
<keyword evidence="2" id="KW-1185">Reference proteome</keyword>
<reference evidence="1 2" key="1">
    <citation type="journal article" date="2019" name="Int. J. Syst. Evol. Microbiol.">
        <title>The Global Catalogue of Microorganisms (GCM) 10K type strain sequencing project: providing services to taxonomists for standard genome sequencing and annotation.</title>
        <authorList>
            <consortium name="The Broad Institute Genomics Platform"/>
            <consortium name="The Broad Institute Genome Sequencing Center for Infectious Disease"/>
            <person name="Wu L."/>
            <person name="Ma J."/>
        </authorList>
    </citation>
    <scope>NUCLEOTIDE SEQUENCE [LARGE SCALE GENOMIC DNA]</scope>
    <source>
        <strain evidence="1 2">JCM 12389</strain>
    </source>
</reference>
<dbReference type="EMBL" id="BAAADO010000004">
    <property type="protein sequence ID" value="GAA0496639.1"/>
    <property type="molecule type" value="Genomic_DNA"/>
</dbReference>
<organism evidence="1 2">
    <name type="scientific">Salinibacillus aidingensis</name>
    <dbReference type="NCBI Taxonomy" id="237684"/>
    <lineage>
        <taxon>Bacteria</taxon>
        <taxon>Bacillati</taxon>
        <taxon>Bacillota</taxon>
        <taxon>Bacilli</taxon>
        <taxon>Bacillales</taxon>
        <taxon>Bacillaceae</taxon>
        <taxon>Salinibacillus</taxon>
    </lineage>
</organism>
<name>A0ABN1BFB1_9BACI</name>
<dbReference type="Proteomes" id="UP001500880">
    <property type="component" value="Unassembled WGS sequence"/>
</dbReference>
<evidence type="ECO:0000313" key="1">
    <source>
        <dbReference type="EMBL" id="GAA0496639.1"/>
    </source>
</evidence>
<sequence>MLTPTFDLEPVKRDKSFCVEYVYKSIFLMPDKGEKPIEFKSKTCFNGHSYE</sequence>
<protein>
    <submittedName>
        <fullName evidence="1">Uncharacterized protein</fullName>
    </submittedName>
</protein>
<comment type="caution">
    <text evidence="1">The sequence shown here is derived from an EMBL/GenBank/DDBJ whole genome shotgun (WGS) entry which is preliminary data.</text>
</comment>
<evidence type="ECO:0000313" key="2">
    <source>
        <dbReference type="Proteomes" id="UP001500880"/>
    </source>
</evidence>